<dbReference type="AlphaFoldDB" id="C0C216"/>
<dbReference type="Proteomes" id="UP000004893">
    <property type="component" value="Unassembled WGS sequence"/>
</dbReference>
<evidence type="ECO:0000256" key="1">
    <source>
        <dbReference type="SAM" id="MobiDB-lite"/>
    </source>
</evidence>
<feature type="compositionally biased region" description="Basic and acidic residues" evidence="1">
    <location>
        <begin position="62"/>
        <end position="71"/>
    </location>
</feature>
<protein>
    <submittedName>
        <fullName evidence="2">Uncharacterized protein</fullName>
    </submittedName>
</protein>
<evidence type="ECO:0000313" key="2">
    <source>
        <dbReference type="EMBL" id="EEG74180.1"/>
    </source>
</evidence>
<sequence>MQHGRETKKKPHSFGPVRQYRTSGQAAGPEEPDSERAGNKRTRLQNSRDEKSDGQKPGFQESEQKTADGKTRKQKAVSQKAAD</sequence>
<dbReference type="STRING" id="553973.CLOHYLEM_06187"/>
<feature type="compositionally biased region" description="Basic residues" evidence="1">
    <location>
        <begin position="1"/>
        <end position="12"/>
    </location>
</feature>
<organism evidence="2 3">
    <name type="scientific">[Clostridium] hylemonae DSM 15053</name>
    <dbReference type="NCBI Taxonomy" id="553973"/>
    <lineage>
        <taxon>Bacteria</taxon>
        <taxon>Bacillati</taxon>
        <taxon>Bacillota</taxon>
        <taxon>Clostridia</taxon>
        <taxon>Lachnospirales</taxon>
        <taxon>Lachnospiraceae</taxon>
    </lineage>
</organism>
<evidence type="ECO:0000313" key="3">
    <source>
        <dbReference type="Proteomes" id="UP000004893"/>
    </source>
</evidence>
<dbReference type="HOGENOM" id="CLU_2536671_0_0_9"/>
<reference evidence="2" key="2">
    <citation type="submission" date="2013-06" db="EMBL/GenBank/DDBJ databases">
        <title>Draft genome sequence of Clostridium hylemonae (DSM 15053).</title>
        <authorList>
            <person name="Sudarsanam P."/>
            <person name="Ley R."/>
            <person name="Guruge J."/>
            <person name="Turnbaugh P.J."/>
            <person name="Mahowald M."/>
            <person name="Liep D."/>
            <person name="Gordon J."/>
        </authorList>
    </citation>
    <scope>NUCLEOTIDE SEQUENCE</scope>
    <source>
        <strain evidence="2">DSM 15053</strain>
    </source>
</reference>
<reference evidence="2" key="1">
    <citation type="submission" date="2009-02" db="EMBL/GenBank/DDBJ databases">
        <authorList>
            <person name="Fulton L."/>
            <person name="Clifton S."/>
            <person name="Fulton B."/>
            <person name="Xu J."/>
            <person name="Minx P."/>
            <person name="Pepin K.H."/>
            <person name="Johnson M."/>
            <person name="Bhonagiri V."/>
            <person name="Nash W.E."/>
            <person name="Mardis E.R."/>
            <person name="Wilson R.K."/>
        </authorList>
    </citation>
    <scope>NUCLEOTIDE SEQUENCE [LARGE SCALE GENOMIC DNA]</scope>
    <source>
        <strain evidence="2">DSM 15053</strain>
    </source>
</reference>
<name>C0C216_9FIRM</name>
<accession>C0C216</accession>
<gene>
    <name evidence="2" type="ORF">CLOHYLEM_06187</name>
</gene>
<proteinExistence type="predicted"/>
<dbReference type="EMBL" id="ABYI02000022">
    <property type="protein sequence ID" value="EEG74180.1"/>
    <property type="molecule type" value="Genomic_DNA"/>
</dbReference>
<feature type="region of interest" description="Disordered" evidence="1">
    <location>
        <begin position="1"/>
        <end position="83"/>
    </location>
</feature>
<comment type="caution">
    <text evidence="2">The sequence shown here is derived from an EMBL/GenBank/DDBJ whole genome shotgun (WGS) entry which is preliminary data.</text>
</comment>
<keyword evidence="3" id="KW-1185">Reference proteome</keyword>